<accession>A0A1F4X5T2</accession>
<evidence type="ECO:0000313" key="2">
    <source>
        <dbReference type="Proteomes" id="UP000176815"/>
    </source>
</evidence>
<sequence length="60" mass="6941">MNGCYRTQREIEEGICTCLQYEQATGRCLSKIDTVSKIDGQSTCPRNPLAIPYKEWEKRK</sequence>
<comment type="caution">
    <text evidence="1">The sequence shown here is derived from an EMBL/GenBank/DDBJ whole genome shotgun (WGS) entry which is preliminary data.</text>
</comment>
<evidence type="ECO:0000313" key="1">
    <source>
        <dbReference type="EMBL" id="OGC76979.1"/>
    </source>
</evidence>
<gene>
    <name evidence="1" type="ORF">A2619_03455</name>
</gene>
<reference evidence="1 2" key="1">
    <citation type="journal article" date="2016" name="Nat. Commun.">
        <title>Thousands of microbial genomes shed light on interconnected biogeochemical processes in an aquifer system.</title>
        <authorList>
            <person name="Anantharaman K."/>
            <person name="Brown C.T."/>
            <person name="Hug L.A."/>
            <person name="Sharon I."/>
            <person name="Castelle C.J."/>
            <person name="Probst A.J."/>
            <person name="Thomas B.C."/>
            <person name="Singh A."/>
            <person name="Wilkins M.J."/>
            <person name="Karaoz U."/>
            <person name="Brodie E.L."/>
            <person name="Williams K.H."/>
            <person name="Hubbard S.S."/>
            <person name="Banfield J.F."/>
        </authorList>
    </citation>
    <scope>NUCLEOTIDE SEQUENCE [LARGE SCALE GENOMIC DNA]</scope>
</reference>
<proteinExistence type="predicted"/>
<dbReference type="Proteomes" id="UP000176815">
    <property type="component" value="Unassembled WGS sequence"/>
</dbReference>
<name>A0A1F4X5T2_UNCKA</name>
<protein>
    <submittedName>
        <fullName evidence="1">Uncharacterized protein</fullName>
    </submittedName>
</protein>
<organism evidence="1 2">
    <name type="scientific">candidate division WWE3 bacterium RIFOXYD1_FULL_39_9</name>
    <dbReference type="NCBI Taxonomy" id="1802649"/>
    <lineage>
        <taxon>Bacteria</taxon>
        <taxon>Katanobacteria</taxon>
    </lineage>
</organism>
<dbReference type="AlphaFoldDB" id="A0A1F4X5T2"/>
<dbReference type="EMBL" id="MEWG01000029">
    <property type="protein sequence ID" value="OGC76979.1"/>
    <property type="molecule type" value="Genomic_DNA"/>
</dbReference>